<keyword evidence="2" id="KW-1185">Reference proteome</keyword>
<dbReference type="InterPro" id="IPR013320">
    <property type="entry name" value="ConA-like_dom_sf"/>
</dbReference>
<dbReference type="InterPro" id="IPR009784">
    <property type="entry name" value="DUF1349"/>
</dbReference>
<dbReference type="Gene3D" id="2.60.120.200">
    <property type="match status" value="1"/>
</dbReference>
<accession>B7K730</accession>
<dbReference type="RefSeq" id="WP_012598544.1">
    <property type="nucleotide sequence ID" value="NC_011729.1"/>
</dbReference>
<evidence type="ECO:0008006" key="3">
    <source>
        <dbReference type="Google" id="ProtNLM"/>
    </source>
</evidence>
<dbReference type="Proteomes" id="UP000002384">
    <property type="component" value="Chromosome"/>
</dbReference>
<reference evidence="2" key="1">
    <citation type="journal article" date="2011" name="MBio">
        <title>Novel metabolic attributes of the genus Cyanothece, comprising a group of unicellular nitrogen-fixing Cyanobacteria.</title>
        <authorList>
            <person name="Bandyopadhyay A."/>
            <person name="Elvitigala T."/>
            <person name="Welsh E."/>
            <person name="Stockel J."/>
            <person name="Liberton M."/>
            <person name="Min H."/>
            <person name="Sherman L.A."/>
            <person name="Pakrasi H.B."/>
        </authorList>
    </citation>
    <scope>NUCLEOTIDE SEQUENCE [LARGE SCALE GENOMIC DNA]</scope>
    <source>
        <strain evidence="2">PCC 7424</strain>
    </source>
</reference>
<dbReference type="STRING" id="65393.PCC7424_1147"/>
<evidence type="ECO:0000313" key="1">
    <source>
        <dbReference type="EMBL" id="ACK69598.1"/>
    </source>
</evidence>
<evidence type="ECO:0000313" key="2">
    <source>
        <dbReference type="Proteomes" id="UP000002384"/>
    </source>
</evidence>
<dbReference type="InterPro" id="IPR015987">
    <property type="entry name" value="UCP022704"/>
</dbReference>
<dbReference type="eggNOG" id="COG3506">
    <property type="taxonomic scope" value="Bacteria"/>
</dbReference>
<sequence>MAHLIFQEDFNDTNLPSSLFWFNEPQDWKIENSCLIIRPEKTDFWQKTHYGFERDNGHCLLYQASGDFSLTTGVKFRAKHQYDQAGLIIRYSKDFWLKTSVEYEDKQLSRLGVVVTNFGYSDWSTQDFSSTIDKIYFKIIKQGQDYTVQFQVNDASWSQLRIAHLHQEALEVQCGLYACSPVEIGYQAEFDFIEIQQLS</sequence>
<proteinExistence type="predicted"/>
<dbReference type="SUPFAM" id="SSF49899">
    <property type="entry name" value="Concanavalin A-like lectins/glucanases"/>
    <property type="match status" value="1"/>
</dbReference>
<dbReference type="PANTHER" id="PTHR35332">
    <property type="entry name" value="REGULATION OF ENOLASE PROTEIN 1"/>
    <property type="match status" value="1"/>
</dbReference>
<gene>
    <name evidence="1" type="ordered locus">PCC7424_1147</name>
</gene>
<dbReference type="OrthoDB" id="9814707at2"/>
<dbReference type="HOGENOM" id="CLU_082825_0_1_3"/>
<dbReference type="PANTHER" id="PTHR35332:SF2">
    <property type="entry name" value="REGULATION OF ENOLASE PROTEIN 1"/>
    <property type="match status" value="1"/>
</dbReference>
<organism evidence="1 2">
    <name type="scientific">Gloeothece citriformis (strain PCC 7424)</name>
    <name type="common">Cyanothece sp. (strain PCC 7424)</name>
    <dbReference type="NCBI Taxonomy" id="65393"/>
    <lineage>
        <taxon>Bacteria</taxon>
        <taxon>Bacillati</taxon>
        <taxon>Cyanobacteriota</taxon>
        <taxon>Cyanophyceae</taxon>
        <taxon>Oscillatoriophycideae</taxon>
        <taxon>Chroococcales</taxon>
        <taxon>Aphanothecaceae</taxon>
        <taxon>Gloeothece</taxon>
        <taxon>Gloeothece citriformis</taxon>
    </lineage>
</organism>
<dbReference type="Pfam" id="PF07081">
    <property type="entry name" value="DUF1349"/>
    <property type="match status" value="1"/>
</dbReference>
<dbReference type="KEGG" id="cyc:PCC7424_1147"/>
<dbReference type="AlphaFoldDB" id="B7K730"/>
<protein>
    <recommendedName>
        <fullName evidence="3">Regulation of enolase protein 1</fullName>
    </recommendedName>
</protein>
<name>B7K730_GLOC7</name>
<dbReference type="EMBL" id="CP001291">
    <property type="protein sequence ID" value="ACK69598.1"/>
    <property type="molecule type" value="Genomic_DNA"/>
</dbReference>
<dbReference type="PIRSF" id="PIRSF022704">
    <property type="entry name" value="UCP022704"/>
    <property type="match status" value="1"/>
</dbReference>